<evidence type="ECO:0000259" key="5">
    <source>
        <dbReference type="PROSITE" id="PS50110"/>
    </source>
</evidence>
<dbReference type="PROSITE" id="PS50005">
    <property type="entry name" value="TPR"/>
    <property type="match status" value="2"/>
</dbReference>
<feature type="repeat" description="TPR" evidence="4">
    <location>
        <begin position="335"/>
        <end position="368"/>
    </location>
</feature>
<dbReference type="InterPro" id="IPR001789">
    <property type="entry name" value="Sig_transdc_resp-reg_receiver"/>
</dbReference>
<dbReference type="SUPFAM" id="SSF52172">
    <property type="entry name" value="CheY-like"/>
    <property type="match status" value="1"/>
</dbReference>
<evidence type="ECO:0000256" key="1">
    <source>
        <dbReference type="ARBA" id="ARBA00022737"/>
    </source>
</evidence>
<evidence type="ECO:0000256" key="4">
    <source>
        <dbReference type="PROSITE-ProRule" id="PRU00339"/>
    </source>
</evidence>
<dbReference type="RefSeq" id="WP_174408739.1">
    <property type="nucleotide sequence ID" value="NZ_BLVP01000002.1"/>
</dbReference>
<comment type="caution">
    <text evidence="3">Lacks conserved residue(s) required for the propagation of feature annotation.</text>
</comment>
<comment type="caution">
    <text evidence="6">The sequence shown here is derived from an EMBL/GenBank/DDBJ whole genome shotgun (WGS) entry which is preliminary data.</text>
</comment>
<dbReference type="SUPFAM" id="SSF48452">
    <property type="entry name" value="TPR-like"/>
    <property type="match status" value="1"/>
</dbReference>
<dbReference type="InterPro" id="IPR051012">
    <property type="entry name" value="CellSynth/LPSAsmb/PSIAsmb"/>
</dbReference>
<dbReference type="PANTHER" id="PTHR45586">
    <property type="entry name" value="TPR REPEAT-CONTAINING PROTEIN PA4667"/>
    <property type="match status" value="1"/>
</dbReference>
<keyword evidence="2 4" id="KW-0802">TPR repeat</keyword>
<dbReference type="PROSITE" id="PS50293">
    <property type="entry name" value="TPR_REGION"/>
    <property type="match status" value="1"/>
</dbReference>
<dbReference type="GO" id="GO:0000160">
    <property type="term" value="P:phosphorelay signal transduction system"/>
    <property type="evidence" value="ECO:0007669"/>
    <property type="project" value="InterPro"/>
</dbReference>
<evidence type="ECO:0000256" key="2">
    <source>
        <dbReference type="ARBA" id="ARBA00022803"/>
    </source>
</evidence>
<feature type="domain" description="Response regulatory" evidence="5">
    <location>
        <begin position="28"/>
        <end position="150"/>
    </location>
</feature>
<sequence length="452" mass="50682">MASNINMKMKQKQYEGHVVEYITAAKGYFVVASDDNNFQSILRSTLQKHLAITEDAITVVSNPDHILKTIRDASLRRKSLLVFIERTLQGKDMGFLVRQLKNAFDFVKIIILTGEADRQKLVLLHEIGADNFITKPISINTLIEKIAFTIRPQGKLGQLIDLAKSMVTRGAFDQALKASRKILEIKPNSAAGFLVMGDAFKGMGKLDKAREAYESASDNAQLYLEPLKKLADLHKETGDMAEQLKYLERLDKLSPLNVERKVDIGSIHVEMGNEEEAERLFESAVNQATRDALSYIGEISERIGNVYAQRDPARAELYYRRALNAKGDMLEKSDIATFNNLGIALRKQGKWFEATQEYEKALRIAPDDEHLFYNLAMASAEGKQYRAAAEHLTSALGINPNFAGKDKVVAYNMGLIFMRCGNKDRAKEMLRLAVELAPDFAKAKETLAQLES</sequence>
<dbReference type="Pfam" id="PF13424">
    <property type="entry name" value="TPR_12"/>
    <property type="match status" value="1"/>
</dbReference>
<dbReference type="EMBL" id="BLVP01000002">
    <property type="protein sequence ID" value="GFM36046.1"/>
    <property type="molecule type" value="Genomic_DNA"/>
</dbReference>
<keyword evidence="1" id="KW-0677">Repeat</keyword>
<evidence type="ECO:0000256" key="3">
    <source>
        <dbReference type="PROSITE-ProRule" id="PRU00169"/>
    </source>
</evidence>
<dbReference type="InterPro" id="IPR019734">
    <property type="entry name" value="TPR_rpt"/>
</dbReference>
<gene>
    <name evidence="6" type="ORF">DSM19430T_07300</name>
</gene>
<evidence type="ECO:0000313" key="6">
    <source>
        <dbReference type="EMBL" id="GFM36046.1"/>
    </source>
</evidence>
<keyword evidence="6" id="KW-0418">Kinase</keyword>
<proteinExistence type="predicted"/>
<dbReference type="Gene3D" id="3.40.50.2300">
    <property type="match status" value="1"/>
</dbReference>
<dbReference type="GO" id="GO:0016301">
    <property type="term" value="F:kinase activity"/>
    <property type="evidence" value="ECO:0007669"/>
    <property type="project" value="UniProtKB-KW"/>
</dbReference>
<protein>
    <submittedName>
        <fullName evidence="6">Histidine kinase</fullName>
    </submittedName>
</protein>
<dbReference type="InterPro" id="IPR011990">
    <property type="entry name" value="TPR-like_helical_dom_sf"/>
</dbReference>
<feature type="repeat" description="TPR" evidence="4">
    <location>
        <begin position="407"/>
        <end position="440"/>
    </location>
</feature>
<dbReference type="Pfam" id="PF13181">
    <property type="entry name" value="TPR_8"/>
    <property type="match status" value="1"/>
</dbReference>
<dbReference type="PROSITE" id="PS50110">
    <property type="entry name" value="RESPONSE_REGULATORY"/>
    <property type="match status" value="1"/>
</dbReference>
<dbReference type="AlphaFoldDB" id="A0A7J0BQP7"/>
<dbReference type="Pfam" id="PF13432">
    <property type="entry name" value="TPR_16"/>
    <property type="match status" value="1"/>
</dbReference>
<keyword evidence="7" id="KW-1185">Reference proteome</keyword>
<accession>A0A7J0BQP7</accession>
<keyword evidence="6" id="KW-0808">Transferase</keyword>
<dbReference type="Gene3D" id="1.25.40.10">
    <property type="entry name" value="Tetratricopeptide repeat domain"/>
    <property type="match status" value="1"/>
</dbReference>
<organism evidence="6 7">
    <name type="scientific">Desulfovibrio psychrotolerans</name>
    <dbReference type="NCBI Taxonomy" id="415242"/>
    <lineage>
        <taxon>Bacteria</taxon>
        <taxon>Pseudomonadati</taxon>
        <taxon>Thermodesulfobacteriota</taxon>
        <taxon>Desulfovibrionia</taxon>
        <taxon>Desulfovibrionales</taxon>
        <taxon>Desulfovibrionaceae</taxon>
        <taxon>Desulfovibrio</taxon>
    </lineage>
</organism>
<dbReference type="InterPro" id="IPR011006">
    <property type="entry name" value="CheY-like_superfamily"/>
</dbReference>
<dbReference type="Proteomes" id="UP000503820">
    <property type="component" value="Unassembled WGS sequence"/>
</dbReference>
<dbReference type="PANTHER" id="PTHR45586:SF1">
    <property type="entry name" value="LIPOPOLYSACCHARIDE ASSEMBLY PROTEIN B"/>
    <property type="match status" value="1"/>
</dbReference>
<name>A0A7J0BQP7_9BACT</name>
<evidence type="ECO:0000313" key="7">
    <source>
        <dbReference type="Proteomes" id="UP000503820"/>
    </source>
</evidence>
<reference evidence="6 7" key="1">
    <citation type="submission" date="2020-05" db="EMBL/GenBank/DDBJ databases">
        <title>Draft genome sequence of Desulfovibrio psychrotolerans JS1T.</title>
        <authorList>
            <person name="Ueno A."/>
            <person name="Tamazawa S."/>
            <person name="Tamamura S."/>
            <person name="Murakami T."/>
            <person name="Kiyama T."/>
            <person name="Inomata H."/>
            <person name="Amano Y."/>
            <person name="Miyakawa K."/>
            <person name="Tamaki H."/>
            <person name="Naganuma T."/>
            <person name="Kaneko K."/>
        </authorList>
    </citation>
    <scope>NUCLEOTIDE SEQUENCE [LARGE SCALE GENOMIC DNA]</scope>
    <source>
        <strain evidence="6 7">JS1</strain>
    </source>
</reference>
<dbReference type="SMART" id="SM00028">
    <property type="entry name" value="TPR"/>
    <property type="match status" value="7"/>
</dbReference>